<keyword evidence="1" id="KW-0472">Membrane</keyword>
<keyword evidence="1" id="KW-0812">Transmembrane</keyword>
<evidence type="ECO:0000256" key="1">
    <source>
        <dbReference type="SAM" id="Phobius"/>
    </source>
</evidence>
<keyword evidence="3" id="KW-1185">Reference proteome</keyword>
<protein>
    <submittedName>
        <fullName evidence="2">Uncharacterized protein</fullName>
    </submittedName>
</protein>
<keyword evidence="1" id="KW-1133">Transmembrane helix</keyword>
<feature type="transmembrane region" description="Helical" evidence="1">
    <location>
        <begin position="101"/>
        <end position="124"/>
    </location>
</feature>
<feature type="transmembrane region" description="Helical" evidence="1">
    <location>
        <begin position="69"/>
        <end position="89"/>
    </location>
</feature>
<comment type="caution">
    <text evidence="2">The sequence shown here is derived from an EMBL/GenBank/DDBJ whole genome shotgun (WGS) entry which is preliminary data.</text>
</comment>
<dbReference type="EMBL" id="JARKIK010000086">
    <property type="protein sequence ID" value="KAK8724188.1"/>
    <property type="molecule type" value="Genomic_DNA"/>
</dbReference>
<feature type="non-terminal residue" evidence="2">
    <location>
        <position position="1"/>
    </location>
</feature>
<sequence>ATKTLPTPCPLPCPDVPTGTSAVYKSIGIVYAQERSASWMVSPVCLCRRAWTSFVNADKIQIVRRVVEFLTSLAPLTTLVIILLLSYYSYQLLEASGVNTIIVYFFSIEIFGNWLLFFCTKSYIDKSSGNRKCWSYTPIFSGHPSAHSVSDRFVWQNVWHYQHLCKHSTRTI</sequence>
<evidence type="ECO:0000313" key="3">
    <source>
        <dbReference type="Proteomes" id="UP001445076"/>
    </source>
</evidence>
<proteinExistence type="predicted"/>
<evidence type="ECO:0000313" key="2">
    <source>
        <dbReference type="EMBL" id="KAK8724188.1"/>
    </source>
</evidence>
<dbReference type="AlphaFoldDB" id="A0AAW0W419"/>
<name>A0AAW0W419_CHEQU</name>
<gene>
    <name evidence="2" type="ORF">OTU49_011257</name>
</gene>
<reference evidence="2 3" key="1">
    <citation type="journal article" date="2024" name="BMC Genomics">
        <title>Genome assembly of redclaw crayfish (Cherax quadricarinatus) provides insights into its immune adaptation and hypoxia tolerance.</title>
        <authorList>
            <person name="Liu Z."/>
            <person name="Zheng J."/>
            <person name="Li H."/>
            <person name="Fang K."/>
            <person name="Wang S."/>
            <person name="He J."/>
            <person name="Zhou D."/>
            <person name="Weng S."/>
            <person name="Chi M."/>
            <person name="Gu Z."/>
            <person name="He J."/>
            <person name="Li F."/>
            <person name="Wang M."/>
        </authorList>
    </citation>
    <scope>NUCLEOTIDE SEQUENCE [LARGE SCALE GENOMIC DNA]</scope>
    <source>
        <strain evidence="2">ZL_2023a</strain>
    </source>
</reference>
<organism evidence="2 3">
    <name type="scientific">Cherax quadricarinatus</name>
    <name type="common">Australian red claw crayfish</name>
    <dbReference type="NCBI Taxonomy" id="27406"/>
    <lineage>
        <taxon>Eukaryota</taxon>
        <taxon>Metazoa</taxon>
        <taxon>Ecdysozoa</taxon>
        <taxon>Arthropoda</taxon>
        <taxon>Crustacea</taxon>
        <taxon>Multicrustacea</taxon>
        <taxon>Malacostraca</taxon>
        <taxon>Eumalacostraca</taxon>
        <taxon>Eucarida</taxon>
        <taxon>Decapoda</taxon>
        <taxon>Pleocyemata</taxon>
        <taxon>Astacidea</taxon>
        <taxon>Parastacoidea</taxon>
        <taxon>Parastacidae</taxon>
        <taxon>Cherax</taxon>
    </lineage>
</organism>
<dbReference type="Proteomes" id="UP001445076">
    <property type="component" value="Unassembled WGS sequence"/>
</dbReference>
<accession>A0AAW0W419</accession>